<proteinExistence type="inferred from homology"/>
<comment type="subcellular location">
    <subcellularLocation>
        <location evidence="1">Cell membrane</location>
        <topology evidence="1">Peripheral membrane protein</topology>
    </subcellularLocation>
</comment>
<evidence type="ECO:0000256" key="1">
    <source>
        <dbReference type="ARBA" id="ARBA00004202"/>
    </source>
</evidence>
<dbReference type="PROSITE" id="PS50893">
    <property type="entry name" value="ABC_TRANSPORTER_2"/>
    <property type="match status" value="1"/>
</dbReference>
<dbReference type="InterPro" id="IPR027417">
    <property type="entry name" value="P-loop_NTPase"/>
</dbReference>
<evidence type="ECO:0000256" key="7">
    <source>
        <dbReference type="ARBA" id="ARBA00038781"/>
    </source>
</evidence>
<dbReference type="Gene3D" id="3.40.50.300">
    <property type="entry name" value="P-loop containing nucleotide triphosphate hydrolases"/>
    <property type="match status" value="1"/>
</dbReference>
<keyword evidence="14" id="KW-1185">Reference proteome</keyword>
<dbReference type="InterPro" id="IPR003593">
    <property type="entry name" value="AAA+_ATPase"/>
</dbReference>
<protein>
    <recommendedName>
        <fullName evidence="9">Molybdate/tungstate import ATP-binding protein WtpC</fullName>
        <ecNumber evidence="8">7.3.2.6</ecNumber>
    </recommendedName>
</protein>
<dbReference type="SUPFAM" id="SSF50331">
    <property type="entry name" value="MOP-like"/>
    <property type="match status" value="1"/>
</dbReference>
<evidence type="ECO:0000256" key="5">
    <source>
        <dbReference type="ARBA" id="ARBA00022840"/>
    </source>
</evidence>
<dbReference type="PANTHER" id="PTHR42781:SF4">
    <property type="entry name" value="SPERMIDINE_PUTRESCINE IMPORT ATP-BINDING PROTEIN POTA"/>
    <property type="match status" value="1"/>
</dbReference>
<evidence type="ECO:0000256" key="8">
    <source>
        <dbReference type="ARBA" id="ARBA00039025"/>
    </source>
</evidence>
<dbReference type="Pfam" id="PF08402">
    <property type="entry name" value="TOBE_2"/>
    <property type="match status" value="1"/>
</dbReference>
<evidence type="ECO:0000259" key="12">
    <source>
        <dbReference type="PROSITE" id="PS50893"/>
    </source>
</evidence>
<accession>A0A7D5T5I8</accession>
<evidence type="ECO:0000313" key="14">
    <source>
        <dbReference type="Proteomes" id="UP000509667"/>
    </source>
</evidence>
<dbReference type="InterPro" id="IPR012340">
    <property type="entry name" value="NA-bd_OB-fold"/>
</dbReference>
<evidence type="ECO:0000256" key="9">
    <source>
        <dbReference type="ARBA" id="ARBA00041133"/>
    </source>
</evidence>
<dbReference type="GeneID" id="56079233"/>
<comment type="similarity">
    <text evidence="6">Belongs to the ABC transporter superfamily. Sulfate/tungstate importer (TC 3.A.1.6) family.</text>
</comment>
<evidence type="ECO:0000256" key="11">
    <source>
        <dbReference type="ARBA" id="ARBA00057369"/>
    </source>
</evidence>
<evidence type="ECO:0000256" key="10">
    <source>
        <dbReference type="ARBA" id="ARBA00047936"/>
    </source>
</evidence>
<dbReference type="EC" id="7.3.2.6" evidence="8"/>
<comment type="catalytic activity">
    <reaction evidence="10">
        <text>tungstate(in) + ATP + H2O = tungstate(out) + ADP + phosphate + H(+)</text>
        <dbReference type="Rhea" id="RHEA:35027"/>
        <dbReference type="ChEBI" id="CHEBI:15377"/>
        <dbReference type="ChEBI" id="CHEBI:15378"/>
        <dbReference type="ChEBI" id="CHEBI:30616"/>
        <dbReference type="ChEBI" id="CHEBI:43474"/>
        <dbReference type="ChEBI" id="CHEBI:46502"/>
        <dbReference type="ChEBI" id="CHEBI:456216"/>
        <dbReference type="EC" id="7.3.2.6"/>
    </reaction>
</comment>
<keyword evidence="3" id="KW-0500">Molybdenum</keyword>
<feature type="domain" description="ABC transporter" evidence="12">
    <location>
        <begin position="4"/>
        <end position="235"/>
    </location>
</feature>
<evidence type="ECO:0000256" key="2">
    <source>
        <dbReference type="ARBA" id="ARBA00022448"/>
    </source>
</evidence>
<keyword evidence="5 13" id="KW-0067">ATP-binding</keyword>
<reference evidence="13 14" key="1">
    <citation type="submission" date="2020-07" db="EMBL/GenBank/DDBJ databases">
        <title>Halosimplex pelagicum sp. nov. and Halosimplex rubrum sp. nov., isolated from salted brown alga Laminaria, and emended description of the genus Halosimplex.</title>
        <authorList>
            <person name="Cui H."/>
        </authorList>
    </citation>
    <scope>NUCLEOTIDE SEQUENCE [LARGE SCALE GENOMIC DNA]</scope>
    <source>
        <strain evidence="13 14">R27</strain>
    </source>
</reference>
<keyword evidence="4" id="KW-0547">Nucleotide-binding</keyword>
<dbReference type="GO" id="GO:0043190">
    <property type="term" value="C:ATP-binding cassette (ABC) transporter complex"/>
    <property type="evidence" value="ECO:0007669"/>
    <property type="project" value="InterPro"/>
</dbReference>
<dbReference type="GO" id="GO:0005524">
    <property type="term" value="F:ATP binding"/>
    <property type="evidence" value="ECO:0007669"/>
    <property type="project" value="UniProtKB-KW"/>
</dbReference>
<evidence type="ECO:0000256" key="4">
    <source>
        <dbReference type="ARBA" id="ARBA00022741"/>
    </source>
</evidence>
<dbReference type="SMART" id="SM00382">
    <property type="entry name" value="AAA"/>
    <property type="match status" value="1"/>
</dbReference>
<organism evidence="13 14">
    <name type="scientific">Halosimplex rubrum</name>
    <dbReference type="NCBI Taxonomy" id="869889"/>
    <lineage>
        <taxon>Archaea</taxon>
        <taxon>Methanobacteriati</taxon>
        <taxon>Methanobacteriota</taxon>
        <taxon>Stenosarchaea group</taxon>
        <taxon>Halobacteria</taxon>
        <taxon>Halobacteriales</taxon>
        <taxon>Haloarculaceae</taxon>
        <taxon>Halosimplex</taxon>
    </lineage>
</organism>
<comment type="subunit">
    <text evidence="7">The complex is composed of two ATP-binding proteins (WtpC), two transmembrane proteins (WtpB) and a solute-binding protein (WtpA).</text>
</comment>
<dbReference type="InterPro" id="IPR008995">
    <property type="entry name" value="Mo/tungstate-bd_C_term_dom"/>
</dbReference>
<dbReference type="PROSITE" id="PS00211">
    <property type="entry name" value="ABC_TRANSPORTER_1"/>
    <property type="match status" value="1"/>
</dbReference>
<dbReference type="Gene3D" id="2.40.50.140">
    <property type="entry name" value="Nucleic acid-binding proteins"/>
    <property type="match status" value="1"/>
</dbReference>
<evidence type="ECO:0000256" key="6">
    <source>
        <dbReference type="ARBA" id="ARBA00038307"/>
    </source>
</evidence>
<dbReference type="SUPFAM" id="SSF52540">
    <property type="entry name" value="P-loop containing nucleoside triphosphate hydrolases"/>
    <property type="match status" value="1"/>
</dbReference>
<evidence type="ECO:0000313" key="13">
    <source>
        <dbReference type="EMBL" id="QLH78550.1"/>
    </source>
</evidence>
<dbReference type="RefSeq" id="WP_179908430.1">
    <property type="nucleotide sequence ID" value="NZ_CP058910.1"/>
</dbReference>
<keyword evidence="2" id="KW-0813">Transport</keyword>
<dbReference type="InterPro" id="IPR050093">
    <property type="entry name" value="ABC_SmlMolc_Importer"/>
</dbReference>
<dbReference type="GO" id="GO:0016887">
    <property type="term" value="F:ATP hydrolysis activity"/>
    <property type="evidence" value="ECO:0007669"/>
    <property type="project" value="InterPro"/>
</dbReference>
<name>A0A7D5T5I8_9EURY</name>
<dbReference type="Proteomes" id="UP000509667">
    <property type="component" value="Chromosome"/>
</dbReference>
<dbReference type="Gene3D" id="2.40.50.100">
    <property type="match status" value="1"/>
</dbReference>
<dbReference type="InterPro" id="IPR013611">
    <property type="entry name" value="Transp-assoc_OB_typ2"/>
</dbReference>
<dbReference type="PANTHER" id="PTHR42781">
    <property type="entry name" value="SPERMIDINE/PUTRESCINE IMPORT ATP-BINDING PROTEIN POTA"/>
    <property type="match status" value="1"/>
</dbReference>
<dbReference type="FunFam" id="3.40.50.300:FF:000425">
    <property type="entry name" value="Probable ABC transporter, ATP-binding subunit"/>
    <property type="match status" value="1"/>
</dbReference>
<dbReference type="InterPro" id="IPR017871">
    <property type="entry name" value="ABC_transporter-like_CS"/>
</dbReference>
<sequence length="348" mass="37467">MADLELDGVRKAFDDTVALDDVTLDIDEGEFFTLVGPSGCGKTTTLRTIAGLESPTAGTVRFGGEDVAGVPTEDRDVGIVFQNYALFPHMSVRENVAYGLQFADPPDGQSTDGRVSELLDLVDLSGMGDREPDQLSGGQQQRVALARALAPAPDVLLLDEPMSALDARLRETLRRQVKRIQTDLGVTTVYVTHDQAEALAISDRLAVMSDGGVEQVGTPREVYERPATEFVASFVGENNLFRGEVVGREAEATAVSVDGTEFRVDAAEVSGRDATAGDRLTFCVRPEDLTVDADANRFEVAVDTAEFLGETTRYYADWGDRTVVFRTPDAHDGDALALGFDPGDARVL</sequence>
<comment type="function">
    <text evidence="11">Part of the ABC transporter complex WtpABC involved in molybdate/tungstate import. Responsible for energy coupling to the transport system.</text>
</comment>
<gene>
    <name evidence="13" type="ORF">HZS55_15180</name>
</gene>
<dbReference type="AlphaFoldDB" id="A0A7D5T5I8"/>
<dbReference type="GO" id="GO:1901238">
    <property type="term" value="F:ABC-type tungstate transporter activity"/>
    <property type="evidence" value="ECO:0007669"/>
    <property type="project" value="UniProtKB-EC"/>
</dbReference>
<evidence type="ECO:0000256" key="3">
    <source>
        <dbReference type="ARBA" id="ARBA00022505"/>
    </source>
</evidence>
<dbReference type="Pfam" id="PF00005">
    <property type="entry name" value="ABC_tran"/>
    <property type="match status" value="1"/>
</dbReference>
<dbReference type="KEGG" id="hrr:HZS55_15180"/>
<dbReference type="InterPro" id="IPR003439">
    <property type="entry name" value="ABC_transporter-like_ATP-bd"/>
</dbReference>
<dbReference type="EMBL" id="CP058910">
    <property type="protein sequence ID" value="QLH78550.1"/>
    <property type="molecule type" value="Genomic_DNA"/>
</dbReference>